<evidence type="ECO:0000256" key="8">
    <source>
        <dbReference type="ARBA" id="ARBA00023157"/>
    </source>
</evidence>
<dbReference type="InterPro" id="IPR006202">
    <property type="entry name" value="Neur_chan_lig-bd"/>
</dbReference>
<feature type="transmembrane region" description="Helical" evidence="14">
    <location>
        <begin position="600"/>
        <end position="618"/>
    </location>
</feature>
<keyword evidence="11" id="KW-1071">Ligand-gated ion channel</keyword>
<evidence type="ECO:0000256" key="3">
    <source>
        <dbReference type="ARBA" id="ARBA00022692"/>
    </source>
</evidence>
<feature type="transmembrane region" description="Helical" evidence="14">
    <location>
        <begin position="737"/>
        <end position="759"/>
    </location>
</feature>
<keyword evidence="3 14" id="KW-0812">Transmembrane</keyword>
<evidence type="ECO:0000256" key="4">
    <source>
        <dbReference type="ARBA" id="ARBA00022989"/>
    </source>
</evidence>
<evidence type="ECO:0000313" key="17">
    <source>
        <dbReference type="EMBL" id="CAH1252504.1"/>
    </source>
</evidence>
<dbReference type="FunFam" id="1.20.58.390:FF:000128">
    <property type="entry name" value="Neuronal acetylcholine receptor subunit eat-2"/>
    <property type="match status" value="1"/>
</dbReference>
<feature type="domain" description="Neurotransmitter-gated ion-channel ligand-binding" evidence="15">
    <location>
        <begin position="31"/>
        <end position="156"/>
    </location>
</feature>
<dbReference type="Pfam" id="PF02931">
    <property type="entry name" value="Neur_chan_LBD"/>
    <property type="match status" value="2"/>
</dbReference>
<accession>A0A8J9ZFR1</accession>
<dbReference type="SUPFAM" id="SSF63712">
    <property type="entry name" value="Nicotinic receptor ligand binding domain-like"/>
    <property type="match status" value="2"/>
</dbReference>
<organism evidence="17 18">
    <name type="scientific">Branchiostoma lanceolatum</name>
    <name type="common">Common lancelet</name>
    <name type="synonym">Amphioxus lanceolatum</name>
    <dbReference type="NCBI Taxonomy" id="7740"/>
    <lineage>
        <taxon>Eukaryota</taxon>
        <taxon>Metazoa</taxon>
        <taxon>Chordata</taxon>
        <taxon>Cephalochordata</taxon>
        <taxon>Leptocardii</taxon>
        <taxon>Amphioxiformes</taxon>
        <taxon>Branchiostomatidae</taxon>
        <taxon>Branchiostoma</taxon>
    </lineage>
</organism>
<feature type="domain" description="Neurotransmitter-gated ion-channel ligand-binding" evidence="15">
    <location>
        <begin position="420"/>
        <end position="537"/>
    </location>
</feature>
<dbReference type="InterPro" id="IPR006029">
    <property type="entry name" value="Neurotrans-gated_channel_TM"/>
</dbReference>
<dbReference type="InterPro" id="IPR006201">
    <property type="entry name" value="Neur_channel"/>
</dbReference>
<evidence type="ECO:0000256" key="11">
    <source>
        <dbReference type="ARBA" id="ARBA00023286"/>
    </source>
</evidence>
<dbReference type="GO" id="GO:0004888">
    <property type="term" value="F:transmembrane signaling receptor activity"/>
    <property type="evidence" value="ECO:0007669"/>
    <property type="project" value="InterPro"/>
</dbReference>
<dbReference type="InterPro" id="IPR036734">
    <property type="entry name" value="Neur_chan_lig-bd_sf"/>
</dbReference>
<evidence type="ECO:0000256" key="12">
    <source>
        <dbReference type="ARBA" id="ARBA00023303"/>
    </source>
</evidence>
<dbReference type="PROSITE" id="PS00236">
    <property type="entry name" value="NEUROTR_ION_CHANNEL"/>
    <property type="match status" value="1"/>
</dbReference>
<keyword evidence="12" id="KW-0407">Ion channel</keyword>
<evidence type="ECO:0000313" key="18">
    <source>
        <dbReference type="Proteomes" id="UP000838412"/>
    </source>
</evidence>
<keyword evidence="5" id="KW-0770">Synapse</keyword>
<feature type="transmembrane region" description="Helical" evidence="14">
    <location>
        <begin position="571"/>
        <end position="594"/>
    </location>
</feature>
<feature type="transmembrane region" description="Helical" evidence="14">
    <location>
        <begin position="969"/>
        <end position="993"/>
    </location>
</feature>
<proteinExistence type="predicted"/>
<evidence type="ECO:0000256" key="5">
    <source>
        <dbReference type="ARBA" id="ARBA00023018"/>
    </source>
</evidence>
<protein>
    <submittedName>
        <fullName evidence="17">CHRNA7 protein</fullName>
    </submittedName>
</protein>
<evidence type="ECO:0000256" key="2">
    <source>
        <dbReference type="ARBA" id="ARBA00022475"/>
    </source>
</evidence>
<keyword evidence="18" id="KW-1185">Reference proteome</keyword>
<dbReference type="CDD" id="cd19051">
    <property type="entry name" value="LGIC_TM_cation"/>
    <property type="match status" value="2"/>
</dbReference>
<feature type="domain" description="Neurotransmitter-gated ion-channel transmembrane" evidence="16">
    <location>
        <begin position="712"/>
        <end position="984"/>
    </location>
</feature>
<dbReference type="GO" id="GO:0022848">
    <property type="term" value="F:acetylcholine-gated monoatomic cation-selective channel activity"/>
    <property type="evidence" value="ECO:0007669"/>
    <property type="project" value="InterPro"/>
</dbReference>
<dbReference type="SUPFAM" id="SSF90112">
    <property type="entry name" value="Neurotransmitter-gated ion-channel transmembrane pore"/>
    <property type="match status" value="4"/>
</dbReference>
<keyword evidence="2" id="KW-1003">Cell membrane</keyword>
<dbReference type="PRINTS" id="PR00254">
    <property type="entry name" value="NICOTINICR"/>
</dbReference>
<evidence type="ECO:0000259" key="15">
    <source>
        <dbReference type="Pfam" id="PF02931"/>
    </source>
</evidence>
<evidence type="ECO:0000256" key="9">
    <source>
        <dbReference type="ARBA" id="ARBA00023170"/>
    </source>
</evidence>
<dbReference type="CDD" id="cd18997">
    <property type="entry name" value="LGIC_ECD_nAChR"/>
    <property type="match status" value="1"/>
</dbReference>
<evidence type="ECO:0000256" key="10">
    <source>
        <dbReference type="ARBA" id="ARBA00023180"/>
    </source>
</evidence>
<comment type="subcellular location">
    <subcellularLocation>
        <location evidence="13">Synaptic cell membrane</location>
        <topology evidence="13">Multi-pass membrane protein</topology>
    </subcellularLocation>
</comment>
<dbReference type="InterPro" id="IPR038050">
    <property type="entry name" value="Neuro_actylchol_rec"/>
</dbReference>
<dbReference type="GO" id="GO:0045211">
    <property type="term" value="C:postsynaptic membrane"/>
    <property type="evidence" value="ECO:0007669"/>
    <property type="project" value="InterPro"/>
</dbReference>
<name>A0A8J9ZFR1_BRALA</name>
<evidence type="ECO:0000256" key="14">
    <source>
        <dbReference type="SAM" id="Phobius"/>
    </source>
</evidence>
<keyword evidence="4 14" id="KW-1133">Transmembrane helix</keyword>
<keyword evidence="8" id="KW-1015">Disulfide bond</keyword>
<evidence type="ECO:0000256" key="6">
    <source>
        <dbReference type="ARBA" id="ARBA00023065"/>
    </source>
</evidence>
<evidence type="ECO:0000256" key="13">
    <source>
        <dbReference type="ARBA" id="ARBA00034099"/>
    </source>
</evidence>
<dbReference type="PANTHER" id="PTHR18945">
    <property type="entry name" value="NEUROTRANSMITTER GATED ION CHANNEL"/>
    <property type="match status" value="1"/>
</dbReference>
<feature type="transmembrane region" description="Helical" evidence="14">
    <location>
        <begin position="538"/>
        <end position="559"/>
    </location>
</feature>
<feature type="transmembrane region" description="Helical" evidence="14">
    <location>
        <begin position="686"/>
        <end position="706"/>
    </location>
</feature>
<keyword evidence="9" id="KW-0675">Receptor</keyword>
<dbReference type="Pfam" id="PF02932">
    <property type="entry name" value="Neur_chan_memb"/>
    <property type="match status" value="1"/>
</dbReference>
<feature type="transmembrane region" description="Helical" evidence="14">
    <location>
        <begin position="630"/>
        <end position="650"/>
    </location>
</feature>
<keyword evidence="6" id="KW-0406">Ion transport</keyword>
<dbReference type="InterPro" id="IPR036719">
    <property type="entry name" value="Neuro-gated_channel_TM_sf"/>
</dbReference>
<evidence type="ECO:0000259" key="16">
    <source>
        <dbReference type="Pfam" id="PF02932"/>
    </source>
</evidence>
<dbReference type="Gene3D" id="2.70.170.10">
    <property type="entry name" value="Neurotransmitter-gated ion-channel ligand-binding domain"/>
    <property type="match status" value="2"/>
</dbReference>
<dbReference type="Proteomes" id="UP000838412">
    <property type="component" value="Chromosome 2"/>
</dbReference>
<keyword evidence="1" id="KW-0813">Transport</keyword>
<dbReference type="Gene3D" id="1.20.58.390">
    <property type="entry name" value="Neurotransmitter-gated ion-channel transmembrane domain"/>
    <property type="match status" value="5"/>
</dbReference>
<feature type="transmembrane region" description="Helical" evidence="14">
    <location>
        <begin position="771"/>
        <end position="792"/>
    </location>
</feature>
<gene>
    <name evidence="17" type="primary">CHRNA7</name>
    <name evidence="17" type="ORF">BLAG_LOCUS12572</name>
</gene>
<dbReference type="FunFam" id="2.70.170.10:FF:000060">
    <property type="entry name" value="Nicotinic acetylcholine receptor subunit alpha4"/>
    <property type="match status" value="1"/>
</dbReference>
<dbReference type="EMBL" id="OV696687">
    <property type="protein sequence ID" value="CAH1252504.1"/>
    <property type="molecule type" value="Genomic_DNA"/>
</dbReference>
<evidence type="ECO:0000256" key="7">
    <source>
        <dbReference type="ARBA" id="ARBA00023136"/>
    </source>
</evidence>
<keyword evidence="7 14" id="KW-0472">Membrane</keyword>
<reference evidence="17" key="1">
    <citation type="submission" date="2022-01" db="EMBL/GenBank/DDBJ databases">
        <authorList>
            <person name="Braso-Vives M."/>
        </authorList>
    </citation>
    <scope>NUCLEOTIDE SEQUENCE</scope>
</reference>
<dbReference type="InterPro" id="IPR018000">
    <property type="entry name" value="Neurotransmitter_ion_chnl_CS"/>
</dbReference>
<keyword evidence="10" id="KW-0325">Glycoprotein</keyword>
<dbReference type="AlphaFoldDB" id="A0A8J9ZFR1"/>
<sequence length="1009" mass="110611">MTGYRPGHDRLQVLLTGYRPLTDSLQGRHQRKLLDKLLQNYNILERPVLNDSDPLTVNLGVTLQQIIDVDEKNQILTTNIWVRMIWTDEYLAWNESEFGGLNQIRLDPKRIWVPDILMYNSADERLFDNTYLAKVVVTSSEGCSVLFCTGITVLFCTDITILCSLPCSADERLHGTYLTKVVVTSSGSCSVLADERLFDNTYLAKVVVTSSEGCSVLFCTGITVLFCTDITILCSLPCSADERLHGTYLTKVVVTSSGSCSVLFCSVLFCTGITVLFCSVPCSADERLFDNTYLAKVVVTSSEGSSVLFCTGITVLADERFDGTEPTKVVVSSSGSCSVLADERFDGTYPTKVVVSSSGSCSVLADERFDGTYPTKVVVSSSGSCSVLADERFDGTYPTKVVVSSSGSCITVLFCSVPCSADERFDGTYPTKVVVSSSGSCLYLPPGIFKSSCKIDVTYFPFDEQRCDMKFGSWSHSGFQVDLQMVNRSGGADLTPYMPNGEWDLLGMPAKRSEFKYDCCPEPYPDITFTVHIRRRTLFYGTNLLVPCVLISTLTLLVFTMPPESGEKLSLGKCVFLHVCVCVPVCVCVCACVLFYGTNLLVPCVLISTLTLLVFTMPPESGEKLSLGKCVFLHVCVCVPVCVCVCACVLFYGTNLLVPCVLISTLTLLVFTMPPESGEKLSLGKYVFLHVCVCGPVCVCVCACVLFYGTNLLVPCVLISTLTLLVFTMPPESGEKLSLGITILLSLTVFLLLVAEAMPPTSDVVPLIGKYFATTLCMVAGSVVLTVLTLNFHHRSAETSRMSRATRKVLLEWLPRLLCMPARRQEKSEDARERDRVRETLRTDNISMNSFKTFEELSSHNLLASMERREVGHDFPLQPGQHDFPAGLSNDLSPRLPRPFPAAAGFNIPVSSTDEPANLQYPRAAARTSAETQLVLKELRYIADHFRDKSEDDKAASEWRYAAMTVDRLCLGVFAIFTMVTTGTILLSAPHILEQVRDFFVGLAGKGAG</sequence>
<evidence type="ECO:0000256" key="1">
    <source>
        <dbReference type="ARBA" id="ARBA00022448"/>
    </source>
</evidence>
<dbReference type="OrthoDB" id="5975154at2759"/>
<dbReference type="InterPro" id="IPR002394">
    <property type="entry name" value="Nicotinic_acetylcholine_rcpt"/>
</dbReference>
<feature type="transmembrane region" description="Helical" evidence="14">
    <location>
        <begin position="656"/>
        <end position="674"/>
    </location>
</feature>